<feature type="region of interest" description="Disordered" evidence="1">
    <location>
        <begin position="115"/>
        <end position="154"/>
    </location>
</feature>
<proteinExistence type="predicted"/>
<evidence type="ECO:0000256" key="1">
    <source>
        <dbReference type="SAM" id="MobiDB-lite"/>
    </source>
</evidence>
<dbReference type="AlphaFoldDB" id="A0A9K3J281"/>
<reference evidence="2" key="2">
    <citation type="submission" date="2020-06" db="EMBL/GenBank/DDBJ databases">
        <title>Helianthus annuus Genome sequencing and assembly Release 2.</title>
        <authorList>
            <person name="Gouzy J."/>
            <person name="Langlade N."/>
            <person name="Munos S."/>
        </authorList>
    </citation>
    <scope>NUCLEOTIDE SEQUENCE</scope>
    <source>
        <tissue evidence="2">Leaves</tissue>
    </source>
</reference>
<gene>
    <name evidence="2" type="ORF">HanXRQr2_Chr05g0231061</name>
</gene>
<accession>A0A9K3J281</accession>
<dbReference type="Proteomes" id="UP000215914">
    <property type="component" value="Unassembled WGS sequence"/>
</dbReference>
<protein>
    <submittedName>
        <fullName evidence="2">Uncharacterized protein</fullName>
    </submittedName>
</protein>
<keyword evidence="3" id="KW-1185">Reference proteome</keyword>
<evidence type="ECO:0000313" key="3">
    <source>
        <dbReference type="Proteomes" id="UP000215914"/>
    </source>
</evidence>
<dbReference type="Gramene" id="mRNA:HanXRQr2_Chr05g0231061">
    <property type="protein sequence ID" value="mRNA:HanXRQr2_Chr05g0231061"/>
    <property type="gene ID" value="HanXRQr2_Chr05g0231061"/>
</dbReference>
<name>A0A9K3J281_HELAN</name>
<sequence>MDPISNPVIAKKQSYDVVLSKLEGERADLNNPVAAPASKLEGERVDLNTPVAAPASKDDGDKSVEIISYGHMFSPYKSHLQREFSEEDRTFEAQRKRYKRLSEWKWSQVINLDDSKEDDKEEELEDTADSSAKKKTELKIPQVSIQKRNRFHSA</sequence>
<evidence type="ECO:0000313" key="2">
    <source>
        <dbReference type="EMBL" id="KAF5807209.1"/>
    </source>
</evidence>
<feature type="compositionally biased region" description="Acidic residues" evidence="1">
    <location>
        <begin position="119"/>
        <end position="128"/>
    </location>
</feature>
<organism evidence="2 3">
    <name type="scientific">Helianthus annuus</name>
    <name type="common">Common sunflower</name>
    <dbReference type="NCBI Taxonomy" id="4232"/>
    <lineage>
        <taxon>Eukaryota</taxon>
        <taxon>Viridiplantae</taxon>
        <taxon>Streptophyta</taxon>
        <taxon>Embryophyta</taxon>
        <taxon>Tracheophyta</taxon>
        <taxon>Spermatophyta</taxon>
        <taxon>Magnoliopsida</taxon>
        <taxon>eudicotyledons</taxon>
        <taxon>Gunneridae</taxon>
        <taxon>Pentapetalae</taxon>
        <taxon>asterids</taxon>
        <taxon>campanulids</taxon>
        <taxon>Asterales</taxon>
        <taxon>Asteraceae</taxon>
        <taxon>Asteroideae</taxon>
        <taxon>Heliantheae alliance</taxon>
        <taxon>Heliantheae</taxon>
        <taxon>Helianthus</taxon>
    </lineage>
</organism>
<comment type="caution">
    <text evidence="2">The sequence shown here is derived from an EMBL/GenBank/DDBJ whole genome shotgun (WGS) entry which is preliminary data.</text>
</comment>
<reference evidence="2" key="1">
    <citation type="journal article" date="2017" name="Nature">
        <title>The sunflower genome provides insights into oil metabolism, flowering and Asterid evolution.</title>
        <authorList>
            <person name="Badouin H."/>
            <person name="Gouzy J."/>
            <person name="Grassa C.J."/>
            <person name="Murat F."/>
            <person name="Staton S.E."/>
            <person name="Cottret L."/>
            <person name="Lelandais-Briere C."/>
            <person name="Owens G.L."/>
            <person name="Carrere S."/>
            <person name="Mayjonade B."/>
            <person name="Legrand L."/>
            <person name="Gill N."/>
            <person name="Kane N.C."/>
            <person name="Bowers J.E."/>
            <person name="Hubner S."/>
            <person name="Bellec A."/>
            <person name="Berard A."/>
            <person name="Berges H."/>
            <person name="Blanchet N."/>
            <person name="Boniface M.C."/>
            <person name="Brunel D."/>
            <person name="Catrice O."/>
            <person name="Chaidir N."/>
            <person name="Claudel C."/>
            <person name="Donnadieu C."/>
            <person name="Faraut T."/>
            <person name="Fievet G."/>
            <person name="Helmstetter N."/>
            <person name="King M."/>
            <person name="Knapp S.J."/>
            <person name="Lai Z."/>
            <person name="Le Paslier M.C."/>
            <person name="Lippi Y."/>
            <person name="Lorenzon L."/>
            <person name="Mandel J.R."/>
            <person name="Marage G."/>
            <person name="Marchand G."/>
            <person name="Marquand E."/>
            <person name="Bret-Mestries E."/>
            <person name="Morien E."/>
            <person name="Nambeesan S."/>
            <person name="Nguyen T."/>
            <person name="Pegot-Espagnet P."/>
            <person name="Pouilly N."/>
            <person name="Raftis F."/>
            <person name="Sallet E."/>
            <person name="Schiex T."/>
            <person name="Thomas J."/>
            <person name="Vandecasteele C."/>
            <person name="Vares D."/>
            <person name="Vear F."/>
            <person name="Vautrin S."/>
            <person name="Crespi M."/>
            <person name="Mangin B."/>
            <person name="Burke J.M."/>
            <person name="Salse J."/>
            <person name="Munos S."/>
            <person name="Vincourt P."/>
            <person name="Rieseberg L.H."/>
            <person name="Langlade N.B."/>
        </authorList>
    </citation>
    <scope>NUCLEOTIDE SEQUENCE</scope>
    <source>
        <tissue evidence="2">Leaves</tissue>
    </source>
</reference>
<dbReference type="EMBL" id="MNCJ02000320">
    <property type="protein sequence ID" value="KAF5807209.1"/>
    <property type="molecule type" value="Genomic_DNA"/>
</dbReference>